<dbReference type="InterPro" id="IPR050638">
    <property type="entry name" value="AA-Vitamin_Transporters"/>
</dbReference>
<dbReference type="Pfam" id="PF00892">
    <property type="entry name" value="EamA"/>
    <property type="match status" value="2"/>
</dbReference>
<feature type="transmembrane region" description="Helical" evidence="6">
    <location>
        <begin position="97"/>
        <end position="117"/>
    </location>
</feature>
<comment type="subcellular location">
    <subcellularLocation>
        <location evidence="1">Membrane</location>
        <topology evidence="1">Multi-pass membrane protein</topology>
    </subcellularLocation>
</comment>
<name>A0ABV7GR54_9RHOB</name>
<feature type="transmembrane region" description="Helical" evidence="6">
    <location>
        <begin position="158"/>
        <end position="176"/>
    </location>
</feature>
<dbReference type="Gene3D" id="1.10.3730.20">
    <property type="match status" value="1"/>
</dbReference>
<feature type="transmembrane region" description="Helical" evidence="6">
    <location>
        <begin position="39"/>
        <end position="57"/>
    </location>
</feature>
<feature type="transmembrane region" description="Helical" evidence="6">
    <location>
        <begin position="69"/>
        <end position="91"/>
    </location>
</feature>
<feature type="domain" description="EamA" evidence="7">
    <location>
        <begin position="10"/>
        <end position="142"/>
    </location>
</feature>
<evidence type="ECO:0000256" key="6">
    <source>
        <dbReference type="SAM" id="Phobius"/>
    </source>
</evidence>
<evidence type="ECO:0000313" key="8">
    <source>
        <dbReference type="EMBL" id="MFC3144074.1"/>
    </source>
</evidence>
<evidence type="ECO:0000256" key="5">
    <source>
        <dbReference type="ARBA" id="ARBA00023136"/>
    </source>
</evidence>
<keyword evidence="3 6" id="KW-0812">Transmembrane</keyword>
<keyword evidence="9" id="KW-1185">Reference proteome</keyword>
<sequence>MQRKDHIDAFGAVTLICFAVALGFNQVVVKVANDGLQPVFAAALRSLLALPILLAWIRLRGQSLYVEPAARPWCALMGVVFAVEFVCLFLALDLTSVARTSVIFYGMPVWLALLAHILVPGDRLSPRKAAGLALAMAGVAVAILSRGSGGEAGLAGDLLALAASLLWALIALLTKVSPFSRVPPAQQLTWQIAVSVPVLFAFAAFFGPAIRDFDGITAAALGFQILLVSAGFLLWMWLMKIYPASGVTSFSFLSPVVGVFFGWLLLGETVGYALWVALALVAAGLVLVNRPPRTTSMSAQTGK</sequence>
<evidence type="ECO:0000256" key="1">
    <source>
        <dbReference type="ARBA" id="ARBA00004141"/>
    </source>
</evidence>
<keyword evidence="4 6" id="KW-1133">Transmembrane helix</keyword>
<evidence type="ECO:0000256" key="4">
    <source>
        <dbReference type="ARBA" id="ARBA00022989"/>
    </source>
</evidence>
<feature type="transmembrane region" description="Helical" evidence="6">
    <location>
        <begin position="272"/>
        <end position="288"/>
    </location>
</feature>
<feature type="transmembrane region" description="Helical" evidence="6">
    <location>
        <begin position="129"/>
        <end position="146"/>
    </location>
</feature>
<dbReference type="InterPro" id="IPR037185">
    <property type="entry name" value="EmrE-like"/>
</dbReference>
<reference evidence="9" key="1">
    <citation type="journal article" date="2019" name="Int. J. Syst. Evol. Microbiol.">
        <title>The Global Catalogue of Microorganisms (GCM) 10K type strain sequencing project: providing services to taxonomists for standard genome sequencing and annotation.</title>
        <authorList>
            <consortium name="The Broad Institute Genomics Platform"/>
            <consortium name="The Broad Institute Genome Sequencing Center for Infectious Disease"/>
            <person name="Wu L."/>
            <person name="Ma J."/>
        </authorList>
    </citation>
    <scope>NUCLEOTIDE SEQUENCE [LARGE SCALE GENOMIC DNA]</scope>
    <source>
        <strain evidence="9">KCTC 52366</strain>
    </source>
</reference>
<feature type="transmembrane region" description="Helical" evidence="6">
    <location>
        <begin position="188"/>
        <end position="210"/>
    </location>
</feature>
<gene>
    <name evidence="8" type="ORF">ACFOGP_15245</name>
</gene>
<feature type="transmembrane region" description="Helical" evidence="6">
    <location>
        <begin position="250"/>
        <end position="266"/>
    </location>
</feature>
<evidence type="ECO:0000256" key="3">
    <source>
        <dbReference type="ARBA" id="ARBA00022692"/>
    </source>
</evidence>
<comment type="similarity">
    <text evidence="2">Belongs to the EamA transporter family.</text>
</comment>
<feature type="domain" description="EamA" evidence="7">
    <location>
        <begin position="155"/>
        <end position="289"/>
    </location>
</feature>
<keyword evidence="5 6" id="KW-0472">Membrane</keyword>
<dbReference type="SUPFAM" id="SSF103481">
    <property type="entry name" value="Multidrug resistance efflux transporter EmrE"/>
    <property type="match status" value="2"/>
</dbReference>
<dbReference type="RefSeq" id="WP_275631336.1">
    <property type="nucleotide sequence ID" value="NZ_JARGYD010000001.1"/>
</dbReference>
<feature type="transmembrane region" description="Helical" evidence="6">
    <location>
        <begin position="216"/>
        <end position="238"/>
    </location>
</feature>
<dbReference type="PANTHER" id="PTHR32322:SF2">
    <property type="entry name" value="EAMA DOMAIN-CONTAINING PROTEIN"/>
    <property type="match status" value="1"/>
</dbReference>
<dbReference type="PANTHER" id="PTHR32322">
    <property type="entry name" value="INNER MEMBRANE TRANSPORTER"/>
    <property type="match status" value="1"/>
</dbReference>
<evidence type="ECO:0000259" key="7">
    <source>
        <dbReference type="Pfam" id="PF00892"/>
    </source>
</evidence>
<proteinExistence type="inferred from homology"/>
<dbReference type="Proteomes" id="UP001595632">
    <property type="component" value="Unassembled WGS sequence"/>
</dbReference>
<organism evidence="8 9">
    <name type="scientific">Psychromarinibacter halotolerans</name>
    <dbReference type="NCBI Taxonomy" id="1775175"/>
    <lineage>
        <taxon>Bacteria</taxon>
        <taxon>Pseudomonadati</taxon>
        <taxon>Pseudomonadota</taxon>
        <taxon>Alphaproteobacteria</taxon>
        <taxon>Rhodobacterales</taxon>
        <taxon>Paracoccaceae</taxon>
        <taxon>Psychromarinibacter</taxon>
    </lineage>
</organism>
<dbReference type="EMBL" id="JBHRTB010000010">
    <property type="protein sequence ID" value="MFC3144074.1"/>
    <property type="molecule type" value="Genomic_DNA"/>
</dbReference>
<protein>
    <submittedName>
        <fullName evidence="8">DMT family transporter</fullName>
    </submittedName>
</protein>
<accession>A0ABV7GR54</accession>
<comment type="caution">
    <text evidence="8">The sequence shown here is derived from an EMBL/GenBank/DDBJ whole genome shotgun (WGS) entry which is preliminary data.</text>
</comment>
<feature type="transmembrane region" description="Helical" evidence="6">
    <location>
        <begin position="7"/>
        <end position="27"/>
    </location>
</feature>
<evidence type="ECO:0000313" key="9">
    <source>
        <dbReference type="Proteomes" id="UP001595632"/>
    </source>
</evidence>
<evidence type="ECO:0000256" key="2">
    <source>
        <dbReference type="ARBA" id="ARBA00007362"/>
    </source>
</evidence>
<dbReference type="InterPro" id="IPR000620">
    <property type="entry name" value="EamA_dom"/>
</dbReference>